<dbReference type="Pfam" id="PF00561">
    <property type="entry name" value="Abhydrolase_1"/>
    <property type="match status" value="1"/>
</dbReference>
<evidence type="ECO:0000313" key="3">
    <source>
        <dbReference type="Proteomes" id="UP000799424"/>
    </source>
</evidence>
<dbReference type="SUPFAM" id="SSF53474">
    <property type="entry name" value="alpha/beta-Hydrolases"/>
    <property type="match status" value="1"/>
</dbReference>
<dbReference type="PANTHER" id="PTHR43433:SF5">
    <property type="entry name" value="AB HYDROLASE-1 DOMAIN-CONTAINING PROTEIN"/>
    <property type="match status" value="1"/>
</dbReference>
<dbReference type="InterPro" id="IPR050471">
    <property type="entry name" value="AB_hydrolase"/>
</dbReference>
<dbReference type="Gene3D" id="3.40.50.1820">
    <property type="entry name" value="alpha/beta hydrolase"/>
    <property type="match status" value="1"/>
</dbReference>
<dbReference type="InterPro" id="IPR029058">
    <property type="entry name" value="AB_hydrolase_fold"/>
</dbReference>
<name>A0A6A7A8A1_9PLEO</name>
<dbReference type="GO" id="GO:0016787">
    <property type="term" value="F:hydrolase activity"/>
    <property type="evidence" value="ECO:0007669"/>
    <property type="project" value="UniProtKB-KW"/>
</dbReference>
<dbReference type="Proteomes" id="UP000799424">
    <property type="component" value="Unassembled WGS sequence"/>
</dbReference>
<keyword evidence="2" id="KW-0378">Hydrolase</keyword>
<gene>
    <name evidence="2" type="ORF">CC86DRAFT_183540</name>
</gene>
<reference evidence="2" key="1">
    <citation type="journal article" date="2020" name="Stud. Mycol.">
        <title>101 Dothideomycetes genomes: a test case for predicting lifestyles and emergence of pathogens.</title>
        <authorList>
            <person name="Haridas S."/>
            <person name="Albert R."/>
            <person name="Binder M."/>
            <person name="Bloem J."/>
            <person name="Labutti K."/>
            <person name="Salamov A."/>
            <person name="Andreopoulos B."/>
            <person name="Baker S."/>
            <person name="Barry K."/>
            <person name="Bills G."/>
            <person name="Bluhm B."/>
            <person name="Cannon C."/>
            <person name="Castanera R."/>
            <person name="Culley D."/>
            <person name="Daum C."/>
            <person name="Ezra D."/>
            <person name="Gonzalez J."/>
            <person name="Henrissat B."/>
            <person name="Kuo A."/>
            <person name="Liang C."/>
            <person name="Lipzen A."/>
            <person name="Lutzoni F."/>
            <person name="Magnuson J."/>
            <person name="Mondo S."/>
            <person name="Nolan M."/>
            <person name="Ohm R."/>
            <person name="Pangilinan J."/>
            <person name="Park H.-J."/>
            <person name="Ramirez L."/>
            <person name="Alfaro M."/>
            <person name="Sun H."/>
            <person name="Tritt A."/>
            <person name="Yoshinaga Y."/>
            <person name="Zwiers L.-H."/>
            <person name="Turgeon B."/>
            <person name="Goodwin S."/>
            <person name="Spatafora J."/>
            <person name="Crous P."/>
            <person name="Grigoriev I."/>
        </authorList>
    </citation>
    <scope>NUCLEOTIDE SEQUENCE</scope>
    <source>
        <strain evidence="2">CBS 113818</strain>
    </source>
</reference>
<proteinExistence type="predicted"/>
<dbReference type="InterPro" id="IPR000073">
    <property type="entry name" value="AB_hydrolase_1"/>
</dbReference>
<protein>
    <submittedName>
        <fullName evidence="2">Alpha/beta-hydrolase</fullName>
    </submittedName>
</protein>
<organism evidence="2 3">
    <name type="scientific">Ophiobolus disseminans</name>
    <dbReference type="NCBI Taxonomy" id="1469910"/>
    <lineage>
        <taxon>Eukaryota</taxon>
        <taxon>Fungi</taxon>
        <taxon>Dikarya</taxon>
        <taxon>Ascomycota</taxon>
        <taxon>Pezizomycotina</taxon>
        <taxon>Dothideomycetes</taxon>
        <taxon>Pleosporomycetidae</taxon>
        <taxon>Pleosporales</taxon>
        <taxon>Pleosporineae</taxon>
        <taxon>Phaeosphaeriaceae</taxon>
        <taxon>Ophiobolus</taxon>
    </lineage>
</organism>
<dbReference type="OrthoDB" id="294702at2759"/>
<evidence type="ECO:0000259" key="1">
    <source>
        <dbReference type="Pfam" id="PF00561"/>
    </source>
</evidence>
<dbReference type="PANTHER" id="PTHR43433">
    <property type="entry name" value="HYDROLASE, ALPHA/BETA FOLD FAMILY PROTEIN"/>
    <property type="match status" value="1"/>
</dbReference>
<dbReference type="EMBL" id="MU006221">
    <property type="protein sequence ID" value="KAF2828959.1"/>
    <property type="molecule type" value="Genomic_DNA"/>
</dbReference>
<keyword evidence="3" id="KW-1185">Reference proteome</keyword>
<dbReference type="AlphaFoldDB" id="A0A6A7A8A1"/>
<sequence length="337" mass="37093">MLLPSSNPWITQPTHSALVPLPTHSLWASTSGPLRPASAPLLIFFTGAGGPSASLIKLQQALSTFIRVLFYDRAGYDRSTLPPYDAANGGANGKDIYAQDTARDLATLLDLTGLKPPYILAAHSYGGIPARAFLALQPSSVAGLCLLDTATELMLALFSRVPPLELDAVARNVDFEALTHLREECGMSDEEWEYAAQAVPRCAEALKREDTHASAYRLAGELQTERVVMGDRPLSVVHLNMARDCRMMFDAGVALGDGTEEERSVAGEFIERFGLFQDMIARAQCGLSRDARYVYYEQWGHDLPIRRPEVAAVEVKRVVERVEENRLLSKAEYRRGI</sequence>
<accession>A0A6A7A8A1</accession>
<evidence type="ECO:0000313" key="2">
    <source>
        <dbReference type="EMBL" id="KAF2828959.1"/>
    </source>
</evidence>
<feature type="domain" description="AB hydrolase-1" evidence="1">
    <location>
        <begin position="40"/>
        <end position="153"/>
    </location>
</feature>